<evidence type="ECO:0000313" key="2">
    <source>
        <dbReference type="WBParaSite" id="JU765_v2.g7397.t1"/>
    </source>
</evidence>
<organism evidence="1 2">
    <name type="scientific">Panagrolaimus sp. JU765</name>
    <dbReference type="NCBI Taxonomy" id="591449"/>
    <lineage>
        <taxon>Eukaryota</taxon>
        <taxon>Metazoa</taxon>
        <taxon>Ecdysozoa</taxon>
        <taxon>Nematoda</taxon>
        <taxon>Chromadorea</taxon>
        <taxon>Rhabditida</taxon>
        <taxon>Tylenchina</taxon>
        <taxon>Panagrolaimomorpha</taxon>
        <taxon>Panagrolaimoidea</taxon>
        <taxon>Panagrolaimidae</taxon>
        <taxon>Panagrolaimus</taxon>
    </lineage>
</organism>
<protein>
    <submittedName>
        <fullName evidence="2">Uncharacterized protein</fullName>
    </submittedName>
</protein>
<reference evidence="2" key="1">
    <citation type="submission" date="2022-11" db="UniProtKB">
        <authorList>
            <consortium name="WormBaseParasite"/>
        </authorList>
    </citation>
    <scope>IDENTIFICATION</scope>
</reference>
<dbReference type="WBParaSite" id="JU765_v2.g7397.t1">
    <property type="protein sequence ID" value="JU765_v2.g7397.t1"/>
    <property type="gene ID" value="JU765_v2.g7397"/>
</dbReference>
<proteinExistence type="predicted"/>
<dbReference type="Proteomes" id="UP000887576">
    <property type="component" value="Unplaced"/>
</dbReference>
<evidence type="ECO:0000313" key="1">
    <source>
        <dbReference type="Proteomes" id="UP000887576"/>
    </source>
</evidence>
<sequence length="143" mass="15238">MIALPPAFYPPPIIKLSLKKVNGFRIAYKLGFIGNGAVAMEALAASAAVVLPFEVAVTAGATGASTALGFLLKVAKKRTVIERRGWNKTIVVPLRANEHKRGIGGFVDKMDVAVNGGEPWFCKPCGVCLQTGRYSEALPKKKI</sequence>
<accession>A0AC34RIY2</accession>
<name>A0AC34RIY2_9BILA</name>